<evidence type="ECO:0000313" key="3">
    <source>
        <dbReference type="Proteomes" id="UP000175968"/>
    </source>
</evidence>
<dbReference type="InterPro" id="IPR045711">
    <property type="entry name" value="GH123-like_N"/>
</dbReference>
<organism evidence="2 3">
    <name type="scientific">Flavobacterium gilvum</name>
    <dbReference type="NCBI Taxonomy" id="1492737"/>
    <lineage>
        <taxon>Bacteria</taxon>
        <taxon>Pseudomonadati</taxon>
        <taxon>Bacteroidota</taxon>
        <taxon>Flavobacteriia</taxon>
        <taxon>Flavobacteriales</taxon>
        <taxon>Flavobacteriaceae</taxon>
        <taxon>Flavobacterium</taxon>
    </lineage>
</organism>
<dbReference type="Pfam" id="PF19543">
    <property type="entry name" value="GH123_N"/>
    <property type="match status" value="1"/>
</dbReference>
<evidence type="ECO:0000313" key="2">
    <source>
        <dbReference type="EMBL" id="AOW11406.1"/>
    </source>
</evidence>
<proteinExistence type="predicted"/>
<sequence>MAFVGNPTKYLFTETALKKYETTLRNKAFVVFPELREQPIKWFDSIPEGKIKDENYTKIFSMTARPGEFYVYQLGVWALKTDINDVQIEFTDLKDKSGKVVLAKKMTCFNKGGVDFKGKPFSKKVNVAAGRVQALWIGIDLKGVKEGSYTGSVSVSGNGKKQIIPILLTVSGEIVTDYGYNEGRRLSRLNWLNSTVGIDEKIAKGYNPVTVEGNTISILGRKLAIADNGLPASIISYFGASNQSFVEKGEPIVNTPFRFVVEKENGEIVKLVPGKLSFIKQTASKVAWKVVNTSKECDLECTGQMEFDGFVDYSLKLVSKSPLKVKDIRLEIPVAKEKSEYMMGLGQEGGFRTPDWKWKWDVTKNQDMLWVGAVNGGLRVKWKAENYTRPLVNIYYEFDPLHMPPSWNNAGKGGVNVGEQNQDVVINAYSGSREMKAGEQLNYDFELLITPFKLINRKNKFEDRYYHGGGTNTSVKIENAKKAGANIINIHHAEDIYPFINYPYLDDNVSALTKLVGDAHKENMRMKFYYTTRELTKNLPEFWAFNSLNGEVIYPGPGNASRTEALHPKGPNEWLIKNMREKYIPAWYNPVKEGKFKGETDLSVITTPDSRLNNFYIAGLDWMVQHIGIDGVYIDDSALDRFTLLRARKIIDQYRPEGRMDLHSWNHFHRWAGYASCLNLYMDLLPYFDLVWIGESRNYDRLPDHWLIEVSGIPFGLPGQMLEGGGNPWRGMVYGITNRAGWTDNNSPSELWKFWDKYHIENKIMVGYWEKEFPVSIANPSVKASIYKGGDETIISVANWTDKDQDASLVVDWSKLGIDPTKCEIIIPEIKDFQNEQKLTSLDKISISGKKGYLILLKNKK</sequence>
<dbReference type="EMBL" id="CP017479">
    <property type="protein sequence ID" value="AOW11406.1"/>
    <property type="molecule type" value="Genomic_DNA"/>
</dbReference>
<name>A0AAC9I8D1_9FLAO</name>
<accession>A0AAC9I8D1</accession>
<feature type="domain" description="Glycoside hydrolase 123-like N-terminal" evidence="1">
    <location>
        <begin position="13"/>
        <end position="858"/>
    </location>
</feature>
<dbReference type="KEGG" id="fgl:EM308_14125"/>
<reference evidence="2 3" key="1">
    <citation type="submission" date="2016-10" db="EMBL/GenBank/DDBJ databases">
        <title>Flavobacterium gilvum sp. nov., isolated from stream water.</title>
        <authorList>
            <person name="Shin S.-K."/>
            <person name="Cho Y.-J."/>
            <person name="Yi H."/>
        </authorList>
    </citation>
    <scope>NUCLEOTIDE SEQUENCE [LARGE SCALE GENOMIC DNA]</scope>
    <source>
        <strain evidence="2 3">EM1308</strain>
    </source>
</reference>
<evidence type="ECO:0000259" key="1">
    <source>
        <dbReference type="Pfam" id="PF19543"/>
    </source>
</evidence>
<keyword evidence="3" id="KW-1185">Reference proteome</keyword>
<protein>
    <recommendedName>
        <fullName evidence="1">Glycoside hydrolase 123-like N-terminal domain-containing protein</fullName>
    </recommendedName>
</protein>
<dbReference type="AlphaFoldDB" id="A0AAC9I8D1"/>
<gene>
    <name evidence="2" type="ORF">EM308_14125</name>
</gene>
<dbReference type="Proteomes" id="UP000175968">
    <property type="component" value="Chromosome"/>
</dbReference>